<organism evidence="8 9">
    <name type="scientific">Phocaeicola vulgatus (strain ATCC 8482 / DSM 1447 / JCM 5826 / CCUG 4940 / NBRC 14291 / NCTC 11154)</name>
    <name type="common">Bacteroides vulgatus</name>
    <dbReference type="NCBI Taxonomy" id="435590"/>
    <lineage>
        <taxon>Bacteria</taxon>
        <taxon>Pseudomonadati</taxon>
        <taxon>Bacteroidota</taxon>
        <taxon>Bacteroidia</taxon>
        <taxon>Bacteroidales</taxon>
        <taxon>Bacteroidaceae</taxon>
        <taxon>Phocaeicola</taxon>
    </lineage>
</organism>
<dbReference type="PATRIC" id="fig|435590.9.peg.1775"/>
<comment type="similarity">
    <text evidence="2">Belongs to the SusD family.</text>
</comment>
<dbReference type="PROSITE" id="PS51257">
    <property type="entry name" value="PROKAR_LIPOPROTEIN"/>
    <property type="match status" value="1"/>
</dbReference>
<reference evidence="8 9" key="1">
    <citation type="journal article" date="2007" name="PLoS Biol.">
        <title>Evolution of symbiotic bacteria in the distal human intestine.</title>
        <authorList>
            <person name="Xu J."/>
            <person name="Mahowald M.A."/>
            <person name="Ley R.E."/>
            <person name="Lozupone C.A."/>
            <person name="Hamady M."/>
            <person name="Martens E.C."/>
            <person name="Henrissat B."/>
            <person name="Coutinho P.M."/>
            <person name="Minx P."/>
            <person name="Latreille P."/>
            <person name="Cordum H."/>
            <person name="Van Brunt A."/>
            <person name="Kim K."/>
            <person name="Fulton R.S."/>
            <person name="Fulton L.A."/>
            <person name="Clifton S.W."/>
            <person name="Wilson R.K."/>
            <person name="Knight R.D."/>
            <person name="Gordon J.I."/>
        </authorList>
    </citation>
    <scope>NUCLEOTIDE SEQUENCE [LARGE SCALE GENOMIC DNA]</scope>
    <source>
        <strain evidence="9">ATCC 8482 / DSM 1447 / JCM 5826 / CCUG 4940 / NBRC 14291 / NCTC 11154</strain>
    </source>
</reference>
<dbReference type="InterPro" id="IPR012944">
    <property type="entry name" value="SusD_RagB_dom"/>
</dbReference>
<dbReference type="Gene3D" id="1.25.40.390">
    <property type="match status" value="1"/>
</dbReference>
<dbReference type="HOGENOM" id="CLU_015553_1_3_10"/>
<dbReference type="Proteomes" id="UP000002861">
    <property type="component" value="Chromosome"/>
</dbReference>
<dbReference type="STRING" id="435590.BVU_1712"/>
<dbReference type="GeneID" id="5302678"/>
<dbReference type="InterPro" id="IPR033985">
    <property type="entry name" value="SusD-like_N"/>
</dbReference>
<sequence>MKKFFTLIISVISLSSCNDFIDLKPLSQSTADGFYNDEYEMQQGLAAAYSELQSTNQYGGIGFASFMEVSADNTWNLNTTQNGGRYAAFDNFAVDETNAQLQSTWVSCYSGIQKANLVITRTKKNTSIPEEKRHQILGEAYFLRALTYFNIVRIWGNVPLITEEVENVNDAFSHTQASPEEVYAQIKEDLEFAVDALPIQYGPADIGRVTKGAARCLLAKVHLTLSEWDSSLACLKDIINSGMYTLIPNFADVFSVENKNNAESLFEVQFDKVLQDEGYYGGDPLEAGSDVNNLPSHSLLELFDAHPDDRKAASVIDMGTQGMRLYKWHDTKGSNGGLGFNIIVLRYADVLLMAAEAMNELSYGDELALEYLNKVRARSHAKIYTYSELDSQEKFRDALALERRLELAFENHRWFDLVRTGKALETVNANNGGSVLKVDAKQHQLLFPIPQNQIDASANKLIQNPGY</sequence>
<keyword evidence="3" id="KW-0732">Signal</keyword>
<keyword evidence="4" id="KW-0472">Membrane</keyword>
<evidence type="ECO:0000256" key="2">
    <source>
        <dbReference type="ARBA" id="ARBA00006275"/>
    </source>
</evidence>
<dbReference type="PaxDb" id="435590-BVU_1712"/>
<evidence type="ECO:0000313" key="9">
    <source>
        <dbReference type="Proteomes" id="UP000002861"/>
    </source>
</evidence>
<evidence type="ECO:0000259" key="7">
    <source>
        <dbReference type="Pfam" id="PF14322"/>
    </source>
</evidence>
<accession>A6L124</accession>
<dbReference type="eggNOG" id="COG0702">
    <property type="taxonomic scope" value="Bacteria"/>
</dbReference>
<dbReference type="Pfam" id="PF07980">
    <property type="entry name" value="SusD_RagB"/>
    <property type="match status" value="1"/>
</dbReference>
<dbReference type="GO" id="GO:0009279">
    <property type="term" value="C:cell outer membrane"/>
    <property type="evidence" value="ECO:0007669"/>
    <property type="project" value="UniProtKB-SubCell"/>
</dbReference>
<dbReference type="CDD" id="cd08977">
    <property type="entry name" value="SusD"/>
    <property type="match status" value="1"/>
</dbReference>
<dbReference type="RefSeq" id="WP_011965277.1">
    <property type="nucleotide sequence ID" value="NC_009614.1"/>
</dbReference>
<keyword evidence="5" id="KW-0998">Cell outer membrane</keyword>
<feature type="domain" description="RagB/SusD" evidence="6">
    <location>
        <begin position="317"/>
        <end position="467"/>
    </location>
</feature>
<evidence type="ECO:0000256" key="5">
    <source>
        <dbReference type="ARBA" id="ARBA00023237"/>
    </source>
</evidence>
<dbReference type="KEGG" id="bvu:BVU_1712"/>
<evidence type="ECO:0000313" key="8">
    <source>
        <dbReference type="EMBL" id="ABR39388.1"/>
    </source>
</evidence>
<evidence type="ECO:0000259" key="6">
    <source>
        <dbReference type="Pfam" id="PF07980"/>
    </source>
</evidence>
<dbReference type="InterPro" id="IPR011990">
    <property type="entry name" value="TPR-like_helical_dom_sf"/>
</dbReference>
<proteinExistence type="inferred from homology"/>
<comment type="subcellular location">
    <subcellularLocation>
        <location evidence="1">Cell outer membrane</location>
    </subcellularLocation>
</comment>
<dbReference type="Pfam" id="PF14322">
    <property type="entry name" value="SusD-like_3"/>
    <property type="match status" value="1"/>
</dbReference>
<dbReference type="SUPFAM" id="SSF48452">
    <property type="entry name" value="TPR-like"/>
    <property type="match status" value="1"/>
</dbReference>
<dbReference type="AlphaFoldDB" id="A6L124"/>
<gene>
    <name evidence="8" type="ordered locus">BVU_1712</name>
</gene>
<name>A6L124_PHOV8</name>
<dbReference type="BioCyc" id="BVUL435590:G1G59-1798-MONOMER"/>
<dbReference type="EMBL" id="CP000139">
    <property type="protein sequence ID" value="ABR39388.1"/>
    <property type="molecule type" value="Genomic_DNA"/>
</dbReference>
<evidence type="ECO:0000256" key="1">
    <source>
        <dbReference type="ARBA" id="ARBA00004442"/>
    </source>
</evidence>
<protein>
    <submittedName>
        <fullName evidence="8">Putative outer membrane protein, probably involved in nutrient binding</fullName>
    </submittedName>
</protein>
<dbReference type="DNASU" id="5302678"/>
<evidence type="ECO:0000256" key="3">
    <source>
        <dbReference type="ARBA" id="ARBA00022729"/>
    </source>
</evidence>
<feature type="domain" description="SusD-like N-terminal" evidence="7">
    <location>
        <begin position="19"/>
        <end position="223"/>
    </location>
</feature>
<evidence type="ECO:0000256" key="4">
    <source>
        <dbReference type="ARBA" id="ARBA00023136"/>
    </source>
</evidence>